<dbReference type="GO" id="GO:0003723">
    <property type="term" value="F:RNA binding"/>
    <property type="evidence" value="ECO:0007669"/>
    <property type="project" value="InterPro"/>
</dbReference>
<protein>
    <recommendedName>
        <fullName evidence="8">Glutamate 5-kinase</fullName>
        <ecNumber evidence="8">2.7.2.11</ecNumber>
    </recommendedName>
    <alternativeName>
        <fullName evidence="8">Gamma-glutamyl kinase</fullName>
        <shortName evidence="8">GK</shortName>
    </alternativeName>
</protein>
<evidence type="ECO:0000259" key="10">
    <source>
        <dbReference type="SMART" id="SM00359"/>
    </source>
</evidence>
<dbReference type="SUPFAM" id="SSF88697">
    <property type="entry name" value="PUA domain-like"/>
    <property type="match status" value="1"/>
</dbReference>
<keyword evidence="5 8" id="KW-0547">Nucleotide-binding</keyword>
<feature type="compositionally biased region" description="Basic and acidic residues" evidence="9">
    <location>
        <begin position="1"/>
        <end position="24"/>
    </location>
</feature>
<proteinExistence type="inferred from homology"/>
<dbReference type="PANTHER" id="PTHR43654">
    <property type="entry name" value="GLUTAMATE 5-KINASE"/>
    <property type="match status" value="1"/>
</dbReference>
<dbReference type="CDD" id="cd21157">
    <property type="entry name" value="PUA_G5K"/>
    <property type="match status" value="1"/>
</dbReference>
<dbReference type="FunFam" id="3.40.1160.10:FF:000018">
    <property type="entry name" value="Glutamate 5-kinase"/>
    <property type="match status" value="1"/>
</dbReference>
<keyword evidence="2 8" id="KW-0028">Amino-acid biosynthesis</keyword>
<dbReference type="PIRSF" id="PIRSF000729">
    <property type="entry name" value="GK"/>
    <property type="match status" value="1"/>
</dbReference>
<evidence type="ECO:0000256" key="4">
    <source>
        <dbReference type="ARBA" id="ARBA00022679"/>
    </source>
</evidence>
<evidence type="ECO:0000256" key="7">
    <source>
        <dbReference type="ARBA" id="ARBA00022840"/>
    </source>
</evidence>
<feature type="binding site" evidence="8">
    <location>
        <position position="184"/>
    </location>
    <ligand>
        <name>substrate</name>
    </ligand>
</feature>
<dbReference type="InterPro" id="IPR002478">
    <property type="entry name" value="PUA"/>
</dbReference>
<dbReference type="EC" id="2.7.2.11" evidence="8"/>
<dbReference type="AlphaFoldDB" id="A0A0B7MKW6"/>
<evidence type="ECO:0000256" key="8">
    <source>
        <dbReference type="HAMAP-Rule" id="MF_00456"/>
    </source>
</evidence>
<reference evidence="12" key="1">
    <citation type="submission" date="2015-01" db="EMBL/GenBank/DDBJ databases">
        <authorList>
            <person name="Manzoor Shahid"/>
            <person name="Zubair Saima"/>
        </authorList>
    </citation>
    <scope>NUCLEOTIDE SEQUENCE [LARGE SCALE GENOMIC DNA]</scope>
    <source>
        <strain evidence="12">Sp3</strain>
    </source>
</reference>
<keyword evidence="1 8" id="KW-0963">Cytoplasm</keyword>
<keyword evidence="3 8" id="KW-0641">Proline biosynthesis</keyword>
<dbReference type="SMART" id="SM00359">
    <property type="entry name" value="PUA"/>
    <property type="match status" value="1"/>
</dbReference>
<dbReference type="HAMAP" id="MF_00456">
    <property type="entry name" value="ProB"/>
    <property type="match status" value="1"/>
</dbReference>
<evidence type="ECO:0000256" key="9">
    <source>
        <dbReference type="SAM" id="MobiDB-lite"/>
    </source>
</evidence>
<evidence type="ECO:0000256" key="6">
    <source>
        <dbReference type="ARBA" id="ARBA00022777"/>
    </source>
</evidence>
<name>A0A0B7MKW6_9FIRM</name>
<dbReference type="Pfam" id="PF00696">
    <property type="entry name" value="AA_kinase"/>
    <property type="match status" value="1"/>
</dbReference>
<dbReference type="InterPro" id="IPR015947">
    <property type="entry name" value="PUA-like_sf"/>
</dbReference>
<dbReference type="FunFam" id="2.30.130.10:FF:000007">
    <property type="entry name" value="Glutamate 5-kinase"/>
    <property type="match status" value="1"/>
</dbReference>
<dbReference type="Gene3D" id="2.30.130.10">
    <property type="entry name" value="PUA domain"/>
    <property type="match status" value="1"/>
</dbReference>
<evidence type="ECO:0000313" key="12">
    <source>
        <dbReference type="Proteomes" id="UP000046155"/>
    </source>
</evidence>
<dbReference type="InterPro" id="IPR001057">
    <property type="entry name" value="Glu/AcGlu_kinase"/>
</dbReference>
<feature type="domain" description="PUA" evidence="10">
    <location>
        <begin position="324"/>
        <end position="407"/>
    </location>
</feature>
<sequence length="424" mass="45965">MFRFRDSRKMDQENHPLDPTRDARTVPASHVLGENGELLMCGCERAKVKEARRIVVKVGTKIICGSRGQLDLRRVESLVQDLAALWEEGRDIILVSSGAIGAGVGRLGLSRKPRTIPEKQAAAAVGQGILMQHYETFFTPHRVVVAQVLLTREDITDRERYLNARHTLQSLLGFRVIPIVNENDTVAVEEIRFGDNDTLAALVACLVDADLLILLTDLDGYYTADPHKNKDAELIPEIYEITPEIEAAAGGCGSALATGGMETKITAAKVSMQAGIPLVIASGMRKGTLQAVLKGEQTGSLFVPREDRMKARKLWIAFGSPVQGTLVVDAGAAGALLKKGKSLLPSGIVSVEGSFTTGNVVSIVDPAGQEIARGISNYNAQALQLIKGQNSRKIKEILGYHDYDEVVHRDNLTIVLDNGTREEV</sequence>
<comment type="function">
    <text evidence="8">Catalyzes the transfer of a phosphate group to glutamate to form L-glutamate 5-phosphate.</text>
</comment>
<dbReference type="PROSITE" id="PS50890">
    <property type="entry name" value="PUA"/>
    <property type="match status" value="1"/>
</dbReference>
<evidence type="ECO:0000256" key="5">
    <source>
        <dbReference type="ARBA" id="ARBA00022741"/>
    </source>
</evidence>
<feature type="binding site" evidence="8">
    <location>
        <position position="196"/>
    </location>
    <ligand>
        <name>substrate</name>
    </ligand>
</feature>
<dbReference type="InterPro" id="IPR005715">
    <property type="entry name" value="Glu_5kinase/COase_Synthase"/>
</dbReference>
<comment type="pathway">
    <text evidence="8">Amino-acid biosynthesis; L-proline biosynthesis; L-glutamate 5-semialdehyde from L-glutamate: step 1/2.</text>
</comment>
<feature type="region of interest" description="Disordered" evidence="9">
    <location>
        <begin position="1"/>
        <end position="25"/>
    </location>
</feature>
<dbReference type="InterPro" id="IPR041739">
    <property type="entry name" value="G5K_ProB"/>
</dbReference>
<feature type="binding site" evidence="8">
    <location>
        <position position="97"/>
    </location>
    <ligand>
        <name>substrate</name>
    </ligand>
</feature>
<accession>A0A0B7MKW6</accession>
<dbReference type="SUPFAM" id="SSF53633">
    <property type="entry name" value="Carbamate kinase-like"/>
    <property type="match status" value="1"/>
</dbReference>
<dbReference type="GO" id="GO:0005524">
    <property type="term" value="F:ATP binding"/>
    <property type="evidence" value="ECO:0007669"/>
    <property type="project" value="UniProtKB-KW"/>
</dbReference>
<dbReference type="InterPro" id="IPR011529">
    <property type="entry name" value="Glu_5kinase"/>
</dbReference>
<dbReference type="PRINTS" id="PR00474">
    <property type="entry name" value="GLU5KINASE"/>
</dbReference>
<dbReference type="GO" id="GO:0055129">
    <property type="term" value="P:L-proline biosynthetic process"/>
    <property type="evidence" value="ECO:0007669"/>
    <property type="project" value="UniProtKB-UniRule"/>
</dbReference>
<comment type="catalytic activity">
    <reaction evidence="8">
        <text>L-glutamate + ATP = L-glutamyl 5-phosphate + ADP</text>
        <dbReference type="Rhea" id="RHEA:14877"/>
        <dbReference type="ChEBI" id="CHEBI:29985"/>
        <dbReference type="ChEBI" id="CHEBI:30616"/>
        <dbReference type="ChEBI" id="CHEBI:58274"/>
        <dbReference type="ChEBI" id="CHEBI:456216"/>
        <dbReference type="EC" id="2.7.2.11"/>
    </reaction>
</comment>
<dbReference type="GO" id="GO:0005829">
    <property type="term" value="C:cytosol"/>
    <property type="evidence" value="ECO:0007669"/>
    <property type="project" value="TreeGrafter"/>
</dbReference>
<evidence type="ECO:0000256" key="2">
    <source>
        <dbReference type="ARBA" id="ARBA00022605"/>
    </source>
</evidence>
<keyword evidence="7 8" id="KW-0067">ATP-binding</keyword>
<gene>
    <name evidence="8 11" type="primary">proB</name>
    <name evidence="11" type="ORF">SSCH_170041</name>
</gene>
<dbReference type="GO" id="GO:0004349">
    <property type="term" value="F:glutamate 5-kinase activity"/>
    <property type="evidence" value="ECO:0007669"/>
    <property type="project" value="UniProtKB-UniRule"/>
</dbReference>
<evidence type="ECO:0000313" key="11">
    <source>
        <dbReference type="EMBL" id="CEO88307.1"/>
    </source>
</evidence>
<dbReference type="InterPro" id="IPR036974">
    <property type="entry name" value="PUA_sf"/>
</dbReference>
<dbReference type="Proteomes" id="UP000046155">
    <property type="component" value="Unassembled WGS sequence"/>
</dbReference>
<feature type="binding site" evidence="8">
    <location>
        <position position="57"/>
    </location>
    <ligand>
        <name>ATP</name>
        <dbReference type="ChEBI" id="CHEBI:30616"/>
    </ligand>
</feature>
<dbReference type="InterPro" id="IPR001048">
    <property type="entry name" value="Asp/Glu/Uridylate_kinase"/>
</dbReference>
<dbReference type="InterPro" id="IPR036393">
    <property type="entry name" value="AceGlu_kinase-like_sf"/>
</dbReference>
<dbReference type="Pfam" id="PF01472">
    <property type="entry name" value="PUA"/>
    <property type="match status" value="1"/>
</dbReference>
<feature type="binding site" evidence="8">
    <location>
        <begin position="216"/>
        <end position="217"/>
    </location>
    <ligand>
        <name>ATP</name>
        <dbReference type="ChEBI" id="CHEBI:30616"/>
    </ligand>
</feature>
<keyword evidence="4 8" id="KW-0808">Transferase</keyword>
<dbReference type="CDD" id="cd04242">
    <property type="entry name" value="AAK_G5K_ProB"/>
    <property type="match status" value="1"/>
</dbReference>
<dbReference type="NCBIfam" id="TIGR01027">
    <property type="entry name" value="proB"/>
    <property type="match status" value="1"/>
</dbReference>
<organism evidence="11 12">
    <name type="scientific">Syntrophaceticus schinkii</name>
    <dbReference type="NCBI Taxonomy" id="499207"/>
    <lineage>
        <taxon>Bacteria</taxon>
        <taxon>Bacillati</taxon>
        <taxon>Bacillota</taxon>
        <taxon>Clostridia</taxon>
        <taxon>Thermoanaerobacterales</taxon>
        <taxon>Thermoanaerobacterales Family III. Incertae Sedis</taxon>
        <taxon>Syntrophaceticus</taxon>
    </lineage>
</organism>
<dbReference type="UniPathway" id="UPA00098">
    <property type="reaction ID" value="UER00359"/>
</dbReference>
<keyword evidence="12" id="KW-1185">Reference proteome</keyword>
<keyword evidence="6 8" id="KW-0418">Kinase</keyword>
<evidence type="ECO:0000256" key="1">
    <source>
        <dbReference type="ARBA" id="ARBA00022490"/>
    </source>
</evidence>
<comment type="similarity">
    <text evidence="8">Belongs to the glutamate 5-kinase family.</text>
</comment>
<dbReference type="PANTHER" id="PTHR43654:SF1">
    <property type="entry name" value="ISOPENTENYL PHOSPHATE KINASE"/>
    <property type="match status" value="1"/>
</dbReference>
<dbReference type="EMBL" id="CDRZ01000079">
    <property type="protein sequence ID" value="CEO88307.1"/>
    <property type="molecule type" value="Genomic_DNA"/>
</dbReference>
<feature type="binding site" evidence="8">
    <location>
        <begin position="258"/>
        <end position="264"/>
    </location>
    <ligand>
        <name>ATP</name>
        <dbReference type="ChEBI" id="CHEBI:30616"/>
    </ligand>
</feature>
<comment type="subcellular location">
    <subcellularLocation>
        <location evidence="8">Cytoplasm</location>
    </subcellularLocation>
</comment>
<evidence type="ECO:0000256" key="3">
    <source>
        <dbReference type="ARBA" id="ARBA00022650"/>
    </source>
</evidence>
<dbReference type="Gene3D" id="3.40.1160.10">
    <property type="entry name" value="Acetylglutamate kinase-like"/>
    <property type="match status" value="1"/>
</dbReference>